<feature type="active site" evidence="14 17">
    <location>
        <position position="322"/>
    </location>
</feature>
<keyword evidence="9 15" id="KW-0862">Zinc</keyword>
<accession>A0AAQ5XXN3</accession>
<evidence type="ECO:0000313" key="21">
    <source>
        <dbReference type="Proteomes" id="UP001501940"/>
    </source>
</evidence>
<evidence type="ECO:0000256" key="15">
    <source>
        <dbReference type="PIRSR" id="PIRSR613273-2"/>
    </source>
</evidence>
<keyword evidence="8" id="KW-0378">Hydrolase</keyword>
<feature type="disulfide bond" evidence="16">
    <location>
        <begin position="501"/>
        <end position="513"/>
    </location>
</feature>
<comment type="cofactor">
    <cofactor evidence="15">
        <name>Zn(2+)</name>
        <dbReference type="ChEBI" id="CHEBI:29105"/>
    </cofactor>
    <text evidence="15">Binds 1 zinc ion per subunit.</text>
</comment>
<dbReference type="PRINTS" id="PR01857">
    <property type="entry name" value="ADAMTSFAMILY"/>
</dbReference>
<dbReference type="AlphaFoldDB" id="A0AAQ5XXN3"/>
<dbReference type="InterPro" id="IPR002870">
    <property type="entry name" value="Peptidase_M12B_N"/>
</dbReference>
<evidence type="ECO:0000256" key="16">
    <source>
        <dbReference type="PIRSR" id="PIRSR613273-3"/>
    </source>
</evidence>
<keyword evidence="21" id="KW-1185">Reference proteome</keyword>
<dbReference type="InterPro" id="IPR036383">
    <property type="entry name" value="TSP1_rpt_sf"/>
</dbReference>
<keyword evidence="6" id="KW-0732">Signal</keyword>
<evidence type="ECO:0000256" key="7">
    <source>
        <dbReference type="ARBA" id="ARBA00022737"/>
    </source>
</evidence>
<dbReference type="PROSITE" id="PS50092">
    <property type="entry name" value="TSP1"/>
    <property type="match status" value="2"/>
</dbReference>
<reference evidence="20 21" key="1">
    <citation type="submission" date="2022-01" db="EMBL/GenBank/DDBJ databases">
        <title>A chromosome-scale genome assembly of the false clownfish, Amphiprion ocellaris.</title>
        <authorList>
            <person name="Ryu T."/>
        </authorList>
    </citation>
    <scope>NUCLEOTIDE SEQUENCE [LARGE SCALE GENOMIC DNA]</scope>
</reference>
<dbReference type="Proteomes" id="UP001501940">
    <property type="component" value="Chromosome 13"/>
</dbReference>
<evidence type="ECO:0000256" key="8">
    <source>
        <dbReference type="ARBA" id="ARBA00022801"/>
    </source>
</evidence>
<evidence type="ECO:0000256" key="11">
    <source>
        <dbReference type="ARBA" id="ARBA00023145"/>
    </source>
</evidence>
<dbReference type="Pfam" id="PF01562">
    <property type="entry name" value="Pep_M12B_propep"/>
    <property type="match status" value="1"/>
</dbReference>
<reference evidence="20" key="2">
    <citation type="submission" date="2025-08" db="UniProtKB">
        <authorList>
            <consortium name="Ensembl"/>
        </authorList>
    </citation>
    <scope>IDENTIFICATION</scope>
</reference>
<evidence type="ECO:0000256" key="13">
    <source>
        <dbReference type="ARBA" id="ARBA00023180"/>
    </source>
</evidence>
<evidence type="ECO:0000259" key="19">
    <source>
        <dbReference type="PROSITE" id="PS50900"/>
    </source>
</evidence>
<feature type="binding site" evidence="15">
    <location>
        <position position="182"/>
    </location>
    <ligand>
        <name>Ca(2+)</name>
        <dbReference type="ChEBI" id="CHEBI:29108"/>
        <label>1</label>
    </ligand>
</feature>
<dbReference type="Pfam" id="PF01421">
    <property type="entry name" value="Reprolysin"/>
    <property type="match status" value="1"/>
</dbReference>
<feature type="disulfide bond" evidence="16">
    <location>
        <begin position="256"/>
        <end position="305"/>
    </location>
</feature>
<dbReference type="FunFam" id="3.40.1620.60:FF:000001">
    <property type="entry name" value="A disintegrin and metalloproteinase with thrombospondin motifs 3"/>
    <property type="match status" value="1"/>
</dbReference>
<feature type="disulfide bond" evidence="16">
    <location>
        <begin position="299"/>
        <end position="378"/>
    </location>
</feature>
<feature type="binding site" evidence="15 17">
    <location>
        <position position="331"/>
    </location>
    <ligand>
        <name>Zn(2+)</name>
        <dbReference type="ChEBI" id="CHEBI:29105"/>
        <note>catalytic</note>
    </ligand>
</feature>
<feature type="binding site" evidence="15 17">
    <location>
        <position position="321"/>
    </location>
    <ligand>
        <name>Zn(2+)</name>
        <dbReference type="ChEBI" id="CHEBI:29105"/>
        <note>catalytic</note>
    </ligand>
</feature>
<feature type="binding site" evidence="15">
    <location>
        <position position="182"/>
    </location>
    <ligand>
        <name>Ca(2+)</name>
        <dbReference type="ChEBI" id="CHEBI:29108"/>
        <label>2</label>
    </ligand>
</feature>
<evidence type="ECO:0008006" key="22">
    <source>
        <dbReference type="Google" id="ProtNLM"/>
    </source>
</evidence>
<evidence type="ECO:0000256" key="17">
    <source>
        <dbReference type="PROSITE-ProRule" id="PRU00276"/>
    </source>
</evidence>
<evidence type="ECO:0000256" key="1">
    <source>
        <dbReference type="ARBA" id="ARBA00004498"/>
    </source>
</evidence>
<keyword evidence="7" id="KW-0677">Repeat</keyword>
<evidence type="ECO:0000256" key="9">
    <source>
        <dbReference type="ARBA" id="ARBA00022833"/>
    </source>
</evidence>
<keyword evidence="11" id="KW-0865">Zymogen</keyword>
<evidence type="ECO:0000256" key="2">
    <source>
        <dbReference type="ARBA" id="ARBA00022525"/>
    </source>
</evidence>
<feature type="disulfide bond" evidence="16">
    <location>
        <begin position="405"/>
        <end position="430"/>
    </location>
</feature>
<keyword evidence="3" id="KW-0272">Extracellular matrix</keyword>
<dbReference type="SMART" id="SM00209">
    <property type="entry name" value="TSP1"/>
    <property type="match status" value="3"/>
</dbReference>
<feature type="binding site" evidence="15">
    <location>
        <position position="381"/>
    </location>
    <ligand>
        <name>Ca(2+)</name>
        <dbReference type="ChEBI" id="CHEBI:29108"/>
        <label>2</label>
    </ligand>
</feature>
<dbReference type="PROSITE" id="PS50215">
    <property type="entry name" value="ADAM_MEPRO"/>
    <property type="match status" value="1"/>
</dbReference>
<evidence type="ECO:0000313" key="20">
    <source>
        <dbReference type="Ensembl" id="ENSAOCP00000046148.1"/>
    </source>
</evidence>
<reference evidence="20" key="3">
    <citation type="submission" date="2025-09" db="UniProtKB">
        <authorList>
            <consortium name="Ensembl"/>
        </authorList>
    </citation>
    <scope>IDENTIFICATION</scope>
</reference>
<keyword evidence="13" id="KW-0325">Glycoprotein</keyword>
<dbReference type="Gene3D" id="3.40.390.10">
    <property type="entry name" value="Collagenase (Catalytic Domain)"/>
    <property type="match status" value="1"/>
</dbReference>
<evidence type="ECO:0000256" key="5">
    <source>
        <dbReference type="ARBA" id="ARBA00022723"/>
    </source>
</evidence>
<keyword evidence="2" id="KW-0964">Secreted</keyword>
<dbReference type="Gene3D" id="3.40.1620.60">
    <property type="match status" value="1"/>
</dbReference>
<dbReference type="Pfam" id="PF00090">
    <property type="entry name" value="TSP_1"/>
    <property type="match status" value="1"/>
</dbReference>
<evidence type="ECO:0000256" key="4">
    <source>
        <dbReference type="ARBA" id="ARBA00022670"/>
    </source>
</evidence>
<dbReference type="FunFam" id="2.20.100.10:FF:000006">
    <property type="entry name" value="A disintegrin and metalloproteinase with thrombospondin motifs 1"/>
    <property type="match status" value="1"/>
</dbReference>
<dbReference type="Gene3D" id="2.20.100.10">
    <property type="entry name" value="Thrombospondin type-1 (TSP1) repeat"/>
    <property type="match status" value="3"/>
</dbReference>
<name>A0AAQ5XXN3_AMPOC</name>
<dbReference type="PANTHER" id="PTHR13723">
    <property type="entry name" value="ADAMTS A DISINTEGRIN AND METALLOPROTEASE WITH THROMBOSPONDIN MOTIFS PROTEASE"/>
    <property type="match status" value="1"/>
</dbReference>
<dbReference type="SUPFAM" id="SSF55486">
    <property type="entry name" value="Metalloproteases ('zincins'), catalytic domain"/>
    <property type="match status" value="1"/>
</dbReference>
<dbReference type="SUPFAM" id="SSF82895">
    <property type="entry name" value="TSP-1 type 1 repeat"/>
    <property type="match status" value="3"/>
</dbReference>
<dbReference type="FunFam" id="3.40.390.10:FF:000008">
    <property type="entry name" value="A disintegrin and metalloproteinase with thrombospondin motifs 3"/>
    <property type="match status" value="1"/>
</dbReference>
<sequence>SHAVSAGRMPVARKERLYYNVTVFGREFHLRLRHNARLVAPGAKMEWRDDSDSTRHSEPLHDECLYVGDITDTPGAIVAISNCDGLAGMIRTEQEEFFIEPVERGDGVIEEEEEEGGGGRTHIVYRSSAVKKVPISSTNDSHTLQYRIWAKFNSGSSSSSSINNTRAGRTRRQSLDRAYNIEVLLGVDDSVVQFHGKEHVQKYLLTLMNIVNEIYHDQSLGAKINVVLVRIIMLGYGKSMSLIELGNPSQSLENVCRWAFLQQKQDTGDAEYHDHAIFLTRQEFGPTGMQGYAPVTGMCHPVRSCTLNHEDGFSSAFVVAHETGHVLGMEHDGQGNRCGDEVHMGSIMAPLVQAAFHRFHWSRCSMQELGRYLHSYDCLRDDPFDHNWPSLPQLPGLHYSMNEQCRFDFGVGYTMCTAYRTFDPCKQLWCSHPDNPFFCKTKKGPPIDGTMCGNGKHCFKGHCIWLTPDIIKQDGNWGSWSEFGQCSRTCGGGVQFRTRDCDNPRPAKGGRTCVGATYQFQMCNTNECEDIYSDTREEQCHAWDPRFEVHSNKHHWLPYEHPDPNKRCHLHCQSKETRDVVFMQRMVLDGTRCSYKDPHSVCVRGECEKVGCDGVVGSSKQEDKCGVCGGDNSSCKTFKDTITRTAKKQGFLKVLEIPRGARHLLIQELKPASHTLAVKNVASGLFFLNGENEYPESRSVIEKGVEWEYENDNDKETLQTTGPLRHGILIMLHGDEDVNLSYKYMMNMDGDSGIQNNMLVEDSAYEWAPKRWSYCSKPCGGGKQYLRYGCRRKVDSKMVHKSFCNKSNMKPRGDTRDCNQKPCPPPVWVTGEWQNCSKPCGKTGMQIRSVSCVQPSDDNTTRSIHNKHCNDNRPEARRPCNRYPCPTQWRVGPWSQVCSLYSASAKSQLCVLSFTGQRCHGDRSVFCRMEVLKRYCSLPDYQRICCKSCSNVTITEPVPNPTSRSTPITSIWPQVTAPPLTSIQSSDFTTLQPTEAFPQRNSLSYHNPDCCREKISSSNV</sequence>
<feature type="binding site" evidence="15">
    <location>
        <position position="378"/>
    </location>
    <ligand>
        <name>Ca(2+)</name>
        <dbReference type="ChEBI" id="CHEBI:29108"/>
        <label>1</label>
    </ligand>
</feature>
<dbReference type="Pfam" id="PF19030">
    <property type="entry name" value="TSP1_ADAMTS"/>
    <property type="match status" value="2"/>
</dbReference>
<feature type="disulfide bond" evidence="16">
    <location>
        <begin position="338"/>
        <end position="364"/>
    </location>
</feature>
<dbReference type="InterPro" id="IPR000884">
    <property type="entry name" value="TSP1_rpt"/>
</dbReference>
<dbReference type="InterPro" id="IPR041645">
    <property type="entry name" value="ADAMTS_CR_2"/>
</dbReference>
<feature type="domain" description="PLAC" evidence="19">
    <location>
        <begin position="915"/>
        <end position="953"/>
    </location>
</feature>
<dbReference type="Gene3D" id="2.60.120.830">
    <property type="match status" value="1"/>
</dbReference>
<dbReference type="FunFam" id="2.60.120.830:FF:000001">
    <property type="entry name" value="A disintegrin and metalloproteinase with thrombospondin motifs 1"/>
    <property type="match status" value="1"/>
</dbReference>
<gene>
    <name evidence="20" type="primary">ADAMTS2</name>
</gene>
<dbReference type="InterPro" id="IPR024079">
    <property type="entry name" value="MetalloPept_cat_dom_sf"/>
</dbReference>
<organism evidence="20 21">
    <name type="scientific">Amphiprion ocellaris</name>
    <name type="common">Clown anemonefish</name>
    <dbReference type="NCBI Taxonomy" id="80972"/>
    <lineage>
        <taxon>Eukaryota</taxon>
        <taxon>Metazoa</taxon>
        <taxon>Chordata</taxon>
        <taxon>Craniata</taxon>
        <taxon>Vertebrata</taxon>
        <taxon>Euteleostomi</taxon>
        <taxon>Actinopterygii</taxon>
        <taxon>Neopterygii</taxon>
        <taxon>Teleostei</taxon>
        <taxon>Neoteleostei</taxon>
        <taxon>Acanthomorphata</taxon>
        <taxon>Ovalentaria</taxon>
        <taxon>Pomacentridae</taxon>
        <taxon>Amphiprion</taxon>
    </lineage>
</organism>
<evidence type="ECO:0000256" key="6">
    <source>
        <dbReference type="ARBA" id="ARBA00022729"/>
    </source>
</evidence>
<feature type="disulfide bond" evidence="16">
    <location>
        <begin position="416"/>
        <end position="439"/>
    </location>
</feature>
<dbReference type="InterPro" id="IPR045371">
    <property type="entry name" value="ADAMTS_CR_3"/>
</dbReference>
<feature type="binding site" evidence="15 17">
    <location>
        <position position="325"/>
    </location>
    <ligand>
        <name>Zn(2+)</name>
        <dbReference type="ChEBI" id="CHEBI:29105"/>
        <note>catalytic</note>
    </ligand>
</feature>
<dbReference type="Ensembl" id="ENSAOCT00000060522.1">
    <property type="protein sequence ID" value="ENSAOCP00000046148.1"/>
    <property type="gene ID" value="ENSAOCG00000006846.2"/>
</dbReference>
<dbReference type="Pfam" id="PF19236">
    <property type="entry name" value="ADAMTS_CR_3"/>
    <property type="match status" value="1"/>
</dbReference>
<comment type="subcellular location">
    <subcellularLocation>
        <location evidence="1">Secreted</location>
        <location evidence="1">Extracellular space</location>
        <location evidence="1">Extracellular matrix</location>
    </subcellularLocation>
</comment>
<feature type="disulfide bond" evidence="16">
    <location>
        <begin position="452"/>
        <end position="463"/>
    </location>
</feature>
<evidence type="ECO:0000256" key="10">
    <source>
        <dbReference type="ARBA" id="ARBA00023049"/>
    </source>
</evidence>
<dbReference type="GO" id="GO:0031012">
    <property type="term" value="C:extracellular matrix"/>
    <property type="evidence" value="ECO:0007669"/>
    <property type="project" value="TreeGrafter"/>
</dbReference>
<dbReference type="InterPro" id="IPR010909">
    <property type="entry name" value="PLAC"/>
</dbReference>
<dbReference type="GeneTree" id="ENSGT00940000156647"/>
<keyword evidence="10" id="KW-0482">Metalloprotease</keyword>
<proteinExistence type="predicted"/>
<feature type="disulfide bond" evidence="16">
    <location>
        <begin position="425"/>
        <end position="458"/>
    </location>
</feature>
<dbReference type="InterPro" id="IPR013273">
    <property type="entry name" value="ADAMTS/ADAMTS-like"/>
</dbReference>
<keyword evidence="5 15" id="KW-0479">Metal-binding</keyword>
<dbReference type="InterPro" id="IPR001590">
    <property type="entry name" value="Peptidase_M12B"/>
</dbReference>
<comment type="caution">
    <text evidence="17">Lacks conserved residue(s) required for the propagation of feature annotation.</text>
</comment>
<protein>
    <recommendedName>
        <fullName evidence="22">ADAM metallopeptidase with thrombospondin type 1 motif 2</fullName>
    </recommendedName>
</protein>
<dbReference type="CDD" id="cd04273">
    <property type="entry name" value="ZnMc_ADAMTS_like"/>
    <property type="match status" value="1"/>
</dbReference>
<keyword evidence="4" id="KW-0645">Protease</keyword>
<dbReference type="Pfam" id="PF17771">
    <property type="entry name" value="ADAMTS_CR_2"/>
    <property type="match status" value="1"/>
</dbReference>
<evidence type="ECO:0000259" key="18">
    <source>
        <dbReference type="PROSITE" id="PS50215"/>
    </source>
</evidence>
<evidence type="ECO:0000256" key="12">
    <source>
        <dbReference type="ARBA" id="ARBA00023157"/>
    </source>
</evidence>
<dbReference type="InterPro" id="IPR050439">
    <property type="entry name" value="ADAMTS_ADAMTS-like"/>
</dbReference>
<feature type="disulfide bond" evidence="16">
    <location>
        <begin position="486"/>
        <end position="523"/>
    </location>
</feature>
<dbReference type="InterPro" id="IPR010294">
    <property type="entry name" value="ADAMTS_spacer1"/>
</dbReference>
<keyword evidence="12 16" id="KW-1015">Disulfide bond</keyword>
<dbReference type="GO" id="GO:0006508">
    <property type="term" value="P:proteolysis"/>
    <property type="evidence" value="ECO:0007669"/>
    <property type="project" value="UniProtKB-KW"/>
</dbReference>
<dbReference type="Pfam" id="PF05986">
    <property type="entry name" value="ADAMTS_spacer1"/>
    <property type="match status" value="1"/>
</dbReference>
<feature type="disulfide bond" evidence="16">
    <location>
        <begin position="490"/>
        <end position="528"/>
    </location>
</feature>
<dbReference type="GO" id="GO:0046872">
    <property type="term" value="F:metal ion binding"/>
    <property type="evidence" value="ECO:0007669"/>
    <property type="project" value="UniProtKB-KW"/>
</dbReference>
<feature type="binding site" evidence="15">
    <location>
        <position position="274"/>
    </location>
    <ligand>
        <name>Ca(2+)</name>
        <dbReference type="ChEBI" id="CHEBI:29108"/>
        <label>1</label>
    </ligand>
</feature>
<feature type="domain" description="Peptidase M12B" evidence="18">
    <location>
        <begin position="179"/>
        <end position="383"/>
    </location>
</feature>
<dbReference type="PANTHER" id="PTHR13723:SF141">
    <property type="entry name" value="A DISINTEGRIN AND METALLOPROTEINASE WITH THROMBOSPONDIN MOTIFS 2"/>
    <property type="match status" value="1"/>
</dbReference>
<feature type="binding site" evidence="15">
    <location>
        <position position="381"/>
    </location>
    <ligand>
        <name>Ca(2+)</name>
        <dbReference type="ChEBI" id="CHEBI:29108"/>
        <label>1</label>
    </ligand>
</feature>
<evidence type="ECO:0000256" key="14">
    <source>
        <dbReference type="PIRSR" id="PIRSR613273-1"/>
    </source>
</evidence>
<dbReference type="GO" id="GO:0030198">
    <property type="term" value="P:extracellular matrix organization"/>
    <property type="evidence" value="ECO:0007669"/>
    <property type="project" value="InterPro"/>
</dbReference>
<dbReference type="PROSITE" id="PS50900">
    <property type="entry name" value="PLAC"/>
    <property type="match status" value="1"/>
</dbReference>
<keyword evidence="15" id="KW-0106">Calcium</keyword>
<evidence type="ECO:0000256" key="3">
    <source>
        <dbReference type="ARBA" id="ARBA00022530"/>
    </source>
</evidence>
<dbReference type="GO" id="GO:0004222">
    <property type="term" value="F:metalloendopeptidase activity"/>
    <property type="evidence" value="ECO:0007669"/>
    <property type="project" value="InterPro"/>
</dbReference>